<comment type="caution">
    <text evidence="1">The sequence shown here is derived from an EMBL/GenBank/DDBJ whole genome shotgun (WGS) entry which is preliminary data.</text>
</comment>
<organism evidence="1 2">
    <name type="scientific">Rubroshorea leprosula</name>
    <dbReference type="NCBI Taxonomy" id="152421"/>
    <lineage>
        <taxon>Eukaryota</taxon>
        <taxon>Viridiplantae</taxon>
        <taxon>Streptophyta</taxon>
        <taxon>Embryophyta</taxon>
        <taxon>Tracheophyta</taxon>
        <taxon>Spermatophyta</taxon>
        <taxon>Magnoliopsida</taxon>
        <taxon>eudicotyledons</taxon>
        <taxon>Gunneridae</taxon>
        <taxon>Pentapetalae</taxon>
        <taxon>rosids</taxon>
        <taxon>malvids</taxon>
        <taxon>Malvales</taxon>
        <taxon>Dipterocarpaceae</taxon>
        <taxon>Rubroshorea</taxon>
    </lineage>
</organism>
<dbReference type="AlphaFoldDB" id="A0AAV5HYN2"/>
<dbReference type="EMBL" id="BPVZ01000004">
    <property type="protein sequence ID" value="GKU90264.1"/>
    <property type="molecule type" value="Genomic_DNA"/>
</dbReference>
<dbReference type="Proteomes" id="UP001054252">
    <property type="component" value="Unassembled WGS sequence"/>
</dbReference>
<proteinExistence type="predicted"/>
<protein>
    <submittedName>
        <fullName evidence="1">Uncharacterized protein</fullName>
    </submittedName>
</protein>
<name>A0AAV5HYN2_9ROSI</name>
<accession>A0AAV5HYN2</accession>
<reference evidence="1 2" key="1">
    <citation type="journal article" date="2021" name="Commun. Biol.">
        <title>The genome of Shorea leprosula (Dipterocarpaceae) highlights the ecological relevance of drought in aseasonal tropical rainforests.</title>
        <authorList>
            <person name="Ng K.K.S."/>
            <person name="Kobayashi M.J."/>
            <person name="Fawcett J.A."/>
            <person name="Hatakeyama M."/>
            <person name="Paape T."/>
            <person name="Ng C.H."/>
            <person name="Ang C.C."/>
            <person name="Tnah L.H."/>
            <person name="Lee C.T."/>
            <person name="Nishiyama T."/>
            <person name="Sese J."/>
            <person name="O'Brien M.J."/>
            <person name="Copetti D."/>
            <person name="Mohd Noor M.I."/>
            <person name="Ong R.C."/>
            <person name="Putra M."/>
            <person name="Sireger I.Z."/>
            <person name="Indrioko S."/>
            <person name="Kosugi Y."/>
            <person name="Izuno A."/>
            <person name="Isagi Y."/>
            <person name="Lee S.L."/>
            <person name="Shimizu K.K."/>
        </authorList>
    </citation>
    <scope>NUCLEOTIDE SEQUENCE [LARGE SCALE GENOMIC DNA]</scope>
    <source>
        <strain evidence="1">214</strain>
    </source>
</reference>
<sequence length="131" mass="14831">MYHHLFSGLLEPMVNVSDSNTNQFRIPVMSYEWQPPQFDHQQPPQHIIQSGVRITFNITPQGQCESWFLTQAYNLLVQQSTRSDAPTAILSSHPQTPPNPSMVPRPAAYNPVRNAPIVKQTFEVNCVVICS</sequence>
<evidence type="ECO:0000313" key="1">
    <source>
        <dbReference type="EMBL" id="GKU90264.1"/>
    </source>
</evidence>
<gene>
    <name evidence="1" type="ORF">SLEP1_g4273</name>
</gene>
<keyword evidence="2" id="KW-1185">Reference proteome</keyword>
<evidence type="ECO:0000313" key="2">
    <source>
        <dbReference type="Proteomes" id="UP001054252"/>
    </source>
</evidence>